<feature type="compositionally biased region" description="Low complexity" evidence="8">
    <location>
        <begin position="98"/>
        <end position="115"/>
    </location>
</feature>
<dbReference type="PANTHER" id="PTHR31313">
    <property type="entry name" value="TY1 ENHANCER ACTIVATOR"/>
    <property type="match status" value="1"/>
</dbReference>
<dbReference type="AlphaFoldDB" id="A0A0N1P0V0"/>
<dbReference type="InterPro" id="IPR007219">
    <property type="entry name" value="XnlR_reg_dom"/>
</dbReference>
<evidence type="ECO:0000256" key="6">
    <source>
        <dbReference type="ARBA" id="ARBA00023163"/>
    </source>
</evidence>
<evidence type="ECO:0000256" key="5">
    <source>
        <dbReference type="ARBA" id="ARBA00023125"/>
    </source>
</evidence>
<dbReference type="PROSITE" id="PS50048">
    <property type="entry name" value="ZN2_CY6_FUNGAL_2"/>
    <property type="match status" value="1"/>
</dbReference>
<keyword evidence="11" id="KW-1185">Reference proteome</keyword>
<keyword evidence="7" id="KW-0539">Nucleus</keyword>
<keyword evidence="6" id="KW-0804">Transcription</keyword>
<proteinExistence type="predicted"/>
<dbReference type="STRING" id="1664694.A0A0N1P0V0"/>
<name>A0A0N1P0V0_9EURO</name>
<dbReference type="SUPFAM" id="SSF57701">
    <property type="entry name" value="Zn2/Cys6 DNA-binding domain"/>
    <property type="match status" value="1"/>
</dbReference>
<comment type="subcellular location">
    <subcellularLocation>
        <location evidence="1">Nucleus</location>
    </subcellularLocation>
</comment>
<dbReference type="Pfam" id="PF04082">
    <property type="entry name" value="Fungal_trans"/>
    <property type="match status" value="1"/>
</dbReference>
<dbReference type="CDD" id="cd12148">
    <property type="entry name" value="fungal_TF_MHR"/>
    <property type="match status" value="1"/>
</dbReference>
<keyword evidence="4" id="KW-0805">Transcription regulation</keyword>
<dbReference type="GO" id="GO:0006351">
    <property type="term" value="P:DNA-templated transcription"/>
    <property type="evidence" value="ECO:0007669"/>
    <property type="project" value="InterPro"/>
</dbReference>
<evidence type="ECO:0000256" key="7">
    <source>
        <dbReference type="ARBA" id="ARBA00023242"/>
    </source>
</evidence>
<evidence type="ECO:0000256" key="2">
    <source>
        <dbReference type="ARBA" id="ARBA00022723"/>
    </source>
</evidence>
<comment type="caution">
    <text evidence="10">The sequence shown here is derived from an EMBL/GenBank/DDBJ whole genome shotgun (WGS) entry which is preliminary data.</text>
</comment>
<dbReference type="CDD" id="cd00067">
    <property type="entry name" value="GAL4"/>
    <property type="match status" value="1"/>
</dbReference>
<dbReference type="GO" id="GO:0000981">
    <property type="term" value="F:DNA-binding transcription factor activity, RNA polymerase II-specific"/>
    <property type="evidence" value="ECO:0007669"/>
    <property type="project" value="InterPro"/>
</dbReference>
<dbReference type="VEuPathDB" id="FungiDB:AB675_3258"/>
<evidence type="ECO:0000313" key="10">
    <source>
        <dbReference type="EMBL" id="KPI39557.1"/>
    </source>
</evidence>
<dbReference type="PROSITE" id="PS00463">
    <property type="entry name" value="ZN2_CY6_FUNGAL_1"/>
    <property type="match status" value="1"/>
</dbReference>
<dbReference type="Pfam" id="PF00172">
    <property type="entry name" value="Zn_clus"/>
    <property type="match status" value="1"/>
</dbReference>
<feature type="compositionally biased region" description="Polar residues" evidence="8">
    <location>
        <begin position="142"/>
        <end position="157"/>
    </location>
</feature>
<dbReference type="GO" id="GO:0008270">
    <property type="term" value="F:zinc ion binding"/>
    <property type="evidence" value="ECO:0007669"/>
    <property type="project" value="InterPro"/>
</dbReference>
<evidence type="ECO:0000313" key="11">
    <source>
        <dbReference type="Proteomes" id="UP000038010"/>
    </source>
</evidence>
<keyword evidence="5" id="KW-0238">DNA-binding</keyword>
<evidence type="ECO:0000256" key="1">
    <source>
        <dbReference type="ARBA" id="ARBA00004123"/>
    </source>
</evidence>
<evidence type="ECO:0000256" key="3">
    <source>
        <dbReference type="ARBA" id="ARBA00022833"/>
    </source>
</evidence>
<keyword evidence="3" id="KW-0862">Zinc</keyword>
<dbReference type="RefSeq" id="XP_017999520.1">
    <property type="nucleotide sequence ID" value="XM_018143291.1"/>
</dbReference>
<protein>
    <submittedName>
        <fullName evidence="10">Nitrogen assimilation transcription factor nit-4</fullName>
    </submittedName>
</protein>
<dbReference type="SMART" id="SM00066">
    <property type="entry name" value="GAL4"/>
    <property type="match status" value="1"/>
</dbReference>
<gene>
    <name evidence="10" type="ORF">AB675_3258</name>
</gene>
<keyword evidence="2" id="KW-0479">Metal-binding</keyword>
<organism evidence="10 11">
    <name type="scientific">Cyphellophora attinorum</name>
    <dbReference type="NCBI Taxonomy" id="1664694"/>
    <lineage>
        <taxon>Eukaryota</taxon>
        <taxon>Fungi</taxon>
        <taxon>Dikarya</taxon>
        <taxon>Ascomycota</taxon>
        <taxon>Pezizomycotina</taxon>
        <taxon>Eurotiomycetes</taxon>
        <taxon>Chaetothyriomycetidae</taxon>
        <taxon>Chaetothyriales</taxon>
        <taxon>Cyphellophoraceae</taxon>
        <taxon>Cyphellophora</taxon>
    </lineage>
</organism>
<dbReference type="Gene3D" id="4.10.240.10">
    <property type="entry name" value="Zn(2)-C6 fungal-type DNA-binding domain"/>
    <property type="match status" value="1"/>
</dbReference>
<dbReference type="InterPro" id="IPR036864">
    <property type="entry name" value="Zn2-C6_fun-type_DNA-bd_sf"/>
</dbReference>
<dbReference type="InterPro" id="IPR001138">
    <property type="entry name" value="Zn2Cys6_DnaBD"/>
</dbReference>
<sequence>MPSTANISMKAALQTRASLACQNCRRRKIRCDVASMVEGLQCTPCRQVDLSCAVDRGGDRRKTGSRKHVETLEQRILDLERVLQGHAKALPQGERIGTTVADTTLDDTTAPTVSTRSSPSVALPDSAESLVVPRSEPARRLTASNKSGTRSQSSNSIRDLYGNTARDTAYGEHELTTPFSTSAPMRSQPQLVQAYTEPHNHINLGPAVDSNTPQLKIWLLKSFFRYQPLGVNIVDEELFWEHRQSRAMSMWYSDFLENVMLACATRLSNSSAVRVLGEHFSSQAKVNICQALDYPSPASMQGFLLLSEYEVTQGRERTGWQLCGMACRLLPCVGLYRGTSEYPESEHMRQQRFRLQGACIALEGIWCLYVGCSTSIQRSVIQTVATSCQRQQGRDPATLSIWLGLCGPMADICDLLNSERPLTENAKTRLSRLNLSMSSWLETLPDSFTYNDVCIADLHPTAYEIQMQYNKLQILIHKAFGDGDGPHTTYNAVVYDAAIRIIRLLLIYRQFHESGKVRVRSYMLDAVNIALETLVEQYLRYPNLIQSHEGDLQWLRTAIASMIEIQPHFPVIGRTLNLLMVTVEGTLLAPLFRTPESFQASNWPPLESFAATTDQQSGVLETFDNHVLTTVDQFEPDDQLALDASLLSWPQPQFGMEWSLPTEQLSAV</sequence>
<dbReference type="GO" id="GO:0005634">
    <property type="term" value="C:nucleus"/>
    <property type="evidence" value="ECO:0007669"/>
    <property type="project" value="UniProtKB-SubCell"/>
</dbReference>
<evidence type="ECO:0000259" key="9">
    <source>
        <dbReference type="PROSITE" id="PS50048"/>
    </source>
</evidence>
<feature type="region of interest" description="Disordered" evidence="8">
    <location>
        <begin position="93"/>
        <end position="157"/>
    </location>
</feature>
<dbReference type="GeneID" id="28735171"/>
<feature type="domain" description="Zn(2)-C6 fungal-type" evidence="9">
    <location>
        <begin position="20"/>
        <end position="54"/>
    </location>
</feature>
<evidence type="ECO:0000256" key="8">
    <source>
        <dbReference type="SAM" id="MobiDB-lite"/>
    </source>
</evidence>
<dbReference type="EMBL" id="LFJN01000014">
    <property type="protein sequence ID" value="KPI39557.1"/>
    <property type="molecule type" value="Genomic_DNA"/>
</dbReference>
<evidence type="ECO:0000256" key="4">
    <source>
        <dbReference type="ARBA" id="ARBA00023015"/>
    </source>
</evidence>
<dbReference type="InterPro" id="IPR051615">
    <property type="entry name" value="Transcr_Regulatory_Elem"/>
</dbReference>
<dbReference type="OrthoDB" id="4138029at2759"/>
<dbReference type="PANTHER" id="PTHR31313:SF81">
    <property type="entry name" value="TY1 ENHANCER ACTIVATOR"/>
    <property type="match status" value="1"/>
</dbReference>
<accession>A0A0N1P0V0</accession>
<dbReference type="GO" id="GO:0003677">
    <property type="term" value="F:DNA binding"/>
    <property type="evidence" value="ECO:0007669"/>
    <property type="project" value="UniProtKB-KW"/>
</dbReference>
<dbReference type="Proteomes" id="UP000038010">
    <property type="component" value="Unassembled WGS sequence"/>
</dbReference>
<reference evidence="10 11" key="1">
    <citation type="submission" date="2015-06" db="EMBL/GenBank/DDBJ databases">
        <title>Draft genome of the ant-associated black yeast Phialophora attae CBS 131958.</title>
        <authorList>
            <person name="Moreno L.F."/>
            <person name="Stielow B.J."/>
            <person name="de Hoog S."/>
            <person name="Vicente V.A."/>
            <person name="Weiss V.A."/>
            <person name="de Vries M."/>
            <person name="Cruz L.M."/>
            <person name="Souza E.M."/>
        </authorList>
    </citation>
    <scope>NUCLEOTIDE SEQUENCE [LARGE SCALE GENOMIC DNA]</scope>
    <source>
        <strain evidence="10 11">CBS 131958</strain>
    </source>
</reference>